<protein>
    <submittedName>
        <fullName evidence="2">Uncharacterized protein</fullName>
    </submittedName>
</protein>
<feature type="region of interest" description="Disordered" evidence="1">
    <location>
        <begin position="43"/>
        <end position="67"/>
    </location>
</feature>
<comment type="caution">
    <text evidence="2">The sequence shown here is derived from an EMBL/GenBank/DDBJ whole genome shotgun (WGS) entry which is preliminary data.</text>
</comment>
<gene>
    <name evidence="2" type="ORF">SPARVUS_LOCUS2856703</name>
</gene>
<evidence type="ECO:0000256" key="1">
    <source>
        <dbReference type="SAM" id="MobiDB-lite"/>
    </source>
</evidence>
<feature type="compositionally biased region" description="Basic and acidic residues" evidence="1">
    <location>
        <begin position="44"/>
        <end position="58"/>
    </location>
</feature>
<organism evidence="2 3">
    <name type="scientific">Staurois parvus</name>
    <dbReference type="NCBI Taxonomy" id="386267"/>
    <lineage>
        <taxon>Eukaryota</taxon>
        <taxon>Metazoa</taxon>
        <taxon>Chordata</taxon>
        <taxon>Craniata</taxon>
        <taxon>Vertebrata</taxon>
        <taxon>Euteleostomi</taxon>
        <taxon>Amphibia</taxon>
        <taxon>Batrachia</taxon>
        <taxon>Anura</taxon>
        <taxon>Neobatrachia</taxon>
        <taxon>Ranoidea</taxon>
        <taxon>Ranidae</taxon>
        <taxon>Staurois</taxon>
    </lineage>
</organism>
<keyword evidence="3" id="KW-1185">Reference proteome</keyword>
<evidence type="ECO:0000313" key="2">
    <source>
        <dbReference type="EMBL" id="CAI9546611.1"/>
    </source>
</evidence>
<dbReference type="Proteomes" id="UP001162483">
    <property type="component" value="Unassembled WGS sequence"/>
</dbReference>
<accession>A0ABN9BG78</accession>
<reference evidence="2" key="1">
    <citation type="submission" date="2023-05" db="EMBL/GenBank/DDBJ databases">
        <authorList>
            <person name="Stuckert A."/>
        </authorList>
    </citation>
    <scope>NUCLEOTIDE SEQUENCE</scope>
</reference>
<dbReference type="EMBL" id="CATNWA010003909">
    <property type="protein sequence ID" value="CAI9546611.1"/>
    <property type="molecule type" value="Genomic_DNA"/>
</dbReference>
<evidence type="ECO:0000313" key="3">
    <source>
        <dbReference type="Proteomes" id="UP001162483"/>
    </source>
</evidence>
<proteinExistence type="predicted"/>
<name>A0ABN9BG78_9NEOB</name>
<sequence>MVVQERVQRYDSDRYVQELKVGIHDVWYVQERVWRFNESLTGKRGKESVERDDSDGMYRGKGGVKGG</sequence>